<dbReference type="PANTHER" id="PTHR43176">
    <property type="entry name" value="3-HYDROXYISOBUTYRYL-COA HYDROLASE-RELATED"/>
    <property type="match status" value="1"/>
</dbReference>
<dbReference type="PANTHER" id="PTHR43176:SF3">
    <property type="entry name" value="3-HYDROXYISOBUTYRYL-COA HYDROLASE, MITOCHONDRIAL"/>
    <property type="match status" value="1"/>
</dbReference>
<evidence type="ECO:0000259" key="4">
    <source>
        <dbReference type="Pfam" id="PF16113"/>
    </source>
</evidence>
<evidence type="ECO:0000313" key="5">
    <source>
        <dbReference type="EMBL" id="MFC3103554.1"/>
    </source>
</evidence>
<protein>
    <recommendedName>
        <fullName evidence="2">3-hydroxyisobutyryl-CoA hydrolase</fullName>
        <ecNumber evidence="2">3.1.2.4</ecNumber>
    </recommendedName>
</protein>
<dbReference type="NCBIfam" id="NF004127">
    <property type="entry name" value="PRK05617.1"/>
    <property type="match status" value="1"/>
</dbReference>
<dbReference type="InterPro" id="IPR029045">
    <property type="entry name" value="ClpP/crotonase-like_dom_sf"/>
</dbReference>
<keyword evidence="3 5" id="KW-0378">Hydrolase</keyword>
<dbReference type="CDD" id="cd06558">
    <property type="entry name" value="crotonase-like"/>
    <property type="match status" value="1"/>
</dbReference>
<name>A0ABV7ELG8_9GAMM</name>
<organism evidence="5 6">
    <name type="scientific">Salinisphaera aquimarina</name>
    <dbReference type="NCBI Taxonomy" id="2094031"/>
    <lineage>
        <taxon>Bacteria</taxon>
        <taxon>Pseudomonadati</taxon>
        <taxon>Pseudomonadota</taxon>
        <taxon>Gammaproteobacteria</taxon>
        <taxon>Salinisphaerales</taxon>
        <taxon>Salinisphaeraceae</taxon>
        <taxon>Salinisphaera</taxon>
    </lineage>
</organism>
<proteinExistence type="predicted"/>
<dbReference type="Proteomes" id="UP001595462">
    <property type="component" value="Unassembled WGS sequence"/>
</dbReference>
<dbReference type="Pfam" id="PF16113">
    <property type="entry name" value="ECH_2"/>
    <property type="match status" value="1"/>
</dbReference>
<dbReference type="RefSeq" id="WP_380687692.1">
    <property type="nucleotide sequence ID" value="NZ_JBHRSS010000003.1"/>
</dbReference>
<accession>A0ABV7ELG8</accession>
<sequence>MAKDDDAIIFEERAAGGGRVVAFARLNAERALNSLSKAMIDALQPRLEAWAQRDDVACVVLFGSGDKAFCAGGDVIGLYQAMRAADGAPSAEAEGFFAAEYRLDHTIHRFPKPVLCWGHGIVMGGGLGIMAGASHRVVTEASRIAMPEVTIGLFPDVGASWFLGRMPARIGLFLGLTTTPMKAGDALWLNMGDYLLESAMRDAVFDALTEIDWQATRADNDSLLADALRRFEDTDSAASLCEQSALFARQRAIAALTDAPDVQTFIDRLQAAADTDEFFAHGAKAIANASPLSLAVVHRQLARDPRLSIEQVLQQDYASAVACTRRPDLAEGIRALLVDKDKQPSWTPARLAEVTDAQVSAHFALPADYEGRHPLADLRESMIESRGD</sequence>
<dbReference type="InterPro" id="IPR032259">
    <property type="entry name" value="HIBYL-CoA-H"/>
</dbReference>
<dbReference type="InterPro" id="IPR045004">
    <property type="entry name" value="ECH_dom"/>
</dbReference>
<evidence type="ECO:0000256" key="1">
    <source>
        <dbReference type="ARBA" id="ARBA00001709"/>
    </source>
</evidence>
<dbReference type="EMBL" id="JBHRSS010000003">
    <property type="protein sequence ID" value="MFC3103554.1"/>
    <property type="molecule type" value="Genomic_DNA"/>
</dbReference>
<dbReference type="SUPFAM" id="SSF52096">
    <property type="entry name" value="ClpP/crotonase"/>
    <property type="match status" value="1"/>
</dbReference>
<gene>
    <name evidence="5" type="ORF">ACFOSU_06585</name>
</gene>
<evidence type="ECO:0000313" key="6">
    <source>
        <dbReference type="Proteomes" id="UP001595462"/>
    </source>
</evidence>
<keyword evidence="6" id="KW-1185">Reference proteome</keyword>
<dbReference type="Gene3D" id="3.90.226.10">
    <property type="entry name" value="2-enoyl-CoA Hydratase, Chain A, domain 1"/>
    <property type="match status" value="1"/>
</dbReference>
<feature type="domain" description="Enoyl-CoA hydratase/isomerase" evidence="4">
    <location>
        <begin position="22"/>
        <end position="363"/>
    </location>
</feature>
<comment type="caution">
    <text evidence="5">The sequence shown here is derived from an EMBL/GenBank/DDBJ whole genome shotgun (WGS) entry which is preliminary data.</text>
</comment>
<comment type="catalytic activity">
    <reaction evidence="1">
        <text>3-hydroxy-2-methylpropanoyl-CoA + H2O = 3-hydroxy-2-methylpropanoate + CoA + H(+)</text>
        <dbReference type="Rhea" id="RHEA:20888"/>
        <dbReference type="ChEBI" id="CHEBI:11805"/>
        <dbReference type="ChEBI" id="CHEBI:15377"/>
        <dbReference type="ChEBI" id="CHEBI:15378"/>
        <dbReference type="ChEBI" id="CHEBI:57287"/>
        <dbReference type="ChEBI" id="CHEBI:57340"/>
        <dbReference type="EC" id="3.1.2.4"/>
    </reaction>
</comment>
<evidence type="ECO:0000256" key="3">
    <source>
        <dbReference type="ARBA" id="ARBA00022801"/>
    </source>
</evidence>
<evidence type="ECO:0000256" key="2">
    <source>
        <dbReference type="ARBA" id="ARBA00011915"/>
    </source>
</evidence>
<dbReference type="GO" id="GO:0016787">
    <property type="term" value="F:hydrolase activity"/>
    <property type="evidence" value="ECO:0007669"/>
    <property type="project" value="UniProtKB-KW"/>
</dbReference>
<dbReference type="EC" id="3.1.2.4" evidence="2"/>
<reference evidence="6" key="1">
    <citation type="journal article" date="2019" name="Int. J. Syst. Evol. Microbiol.">
        <title>The Global Catalogue of Microorganisms (GCM) 10K type strain sequencing project: providing services to taxonomists for standard genome sequencing and annotation.</title>
        <authorList>
            <consortium name="The Broad Institute Genomics Platform"/>
            <consortium name="The Broad Institute Genome Sequencing Center for Infectious Disease"/>
            <person name="Wu L."/>
            <person name="Ma J."/>
        </authorList>
    </citation>
    <scope>NUCLEOTIDE SEQUENCE [LARGE SCALE GENOMIC DNA]</scope>
    <source>
        <strain evidence="6">KCTC 52640</strain>
    </source>
</reference>